<dbReference type="SUPFAM" id="SSF52172">
    <property type="entry name" value="CheY-like"/>
    <property type="match status" value="1"/>
</dbReference>
<feature type="domain" description="Response regulatory" evidence="11">
    <location>
        <begin position="3"/>
        <end position="119"/>
    </location>
</feature>
<evidence type="ECO:0000313" key="13">
    <source>
        <dbReference type="Proteomes" id="UP000006875"/>
    </source>
</evidence>
<dbReference type="HOGENOM" id="CLU_000445_39_0_0"/>
<dbReference type="InterPro" id="IPR051271">
    <property type="entry name" value="2C-system_Tx_regulators"/>
</dbReference>
<evidence type="ECO:0000256" key="8">
    <source>
        <dbReference type="ARBA" id="ARBA00023163"/>
    </source>
</evidence>
<dbReference type="SUPFAM" id="SSF46785">
    <property type="entry name" value="Winged helix' DNA-binding domain"/>
    <property type="match status" value="1"/>
</dbReference>
<evidence type="ECO:0000256" key="9">
    <source>
        <dbReference type="PIRNR" id="PIRNR006171"/>
    </source>
</evidence>
<dbReference type="Gene3D" id="3.40.50.2300">
    <property type="match status" value="1"/>
</dbReference>
<dbReference type="OrthoDB" id="9759232at2"/>
<dbReference type="PANTHER" id="PTHR45526:SF1">
    <property type="entry name" value="TRANSCRIPTIONAL REGULATORY PROTEIN DCUR-RELATED"/>
    <property type="match status" value="1"/>
</dbReference>
<accession>E3HDH1</accession>
<evidence type="ECO:0000256" key="6">
    <source>
        <dbReference type="ARBA" id="ARBA00023125"/>
    </source>
</evidence>
<evidence type="ECO:0000256" key="7">
    <source>
        <dbReference type="ARBA" id="ARBA00023159"/>
    </source>
</evidence>
<sequence length="222" mass="25296">MIKVIIVEDDPMVKMITEKFVSSTGEFKVEASFGDGEAAYEYISKGKGDLLILDMYLPGMDGLTLLKNLRENEIWIETIFVTAASNLEDIEKASQLGALDYLIKPFNFARLRSSFKKYLDKKETTYGKESLTQEDVDKIFLGDKKNVVTCKGIHESTLKKIISILEEDRSKEWSTKEVAEKVDSSVVTVKKYLDYLTETGKVESTLHYKSVGRPQYKYKLNI</sequence>
<dbReference type="InterPro" id="IPR024187">
    <property type="entry name" value="Sig_transdc_resp-reg_cit/mal"/>
</dbReference>
<keyword evidence="6 9" id="KW-0238">DNA-binding</keyword>
<dbReference type="Proteomes" id="UP000006875">
    <property type="component" value="Plasmid pILYOP01"/>
</dbReference>
<keyword evidence="13" id="KW-1185">Reference proteome</keyword>
<dbReference type="InterPro" id="IPR011006">
    <property type="entry name" value="CheY-like_superfamily"/>
</dbReference>
<dbReference type="KEGG" id="ipo:Ilyop_2397"/>
<dbReference type="PIRSF" id="PIRSF006171">
    <property type="entry name" value="RR_citrat_malat"/>
    <property type="match status" value="1"/>
</dbReference>
<evidence type="ECO:0000256" key="5">
    <source>
        <dbReference type="ARBA" id="ARBA00023015"/>
    </source>
</evidence>
<dbReference type="GO" id="GO:0000156">
    <property type="term" value="F:phosphorelay response regulator activity"/>
    <property type="evidence" value="ECO:0007669"/>
    <property type="project" value="TreeGrafter"/>
</dbReference>
<dbReference type="GO" id="GO:0003700">
    <property type="term" value="F:DNA-binding transcription factor activity"/>
    <property type="evidence" value="ECO:0007669"/>
    <property type="project" value="InterPro"/>
</dbReference>
<evidence type="ECO:0000256" key="1">
    <source>
        <dbReference type="ARBA" id="ARBA00004496"/>
    </source>
</evidence>
<gene>
    <name evidence="12" type="ordered locus">Ilyop_2397</name>
</gene>
<reference evidence="12 13" key="1">
    <citation type="journal article" date="2010" name="Stand. Genomic Sci.">
        <title>Complete genome sequence of Ilyobacter polytropus type strain (CuHbu1).</title>
        <authorList>
            <person name="Sikorski J."/>
            <person name="Chertkov O."/>
            <person name="Lapidus A."/>
            <person name="Nolan M."/>
            <person name="Lucas S."/>
            <person name="Del Rio T.G."/>
            <person name="Tice H."/>
            <person name="Cheng J.F."/>
            <person name="Tapia R."/>
            <person name="Han C."/>
            <person name="Goodwin L."/>
            <person name="Pitluck S."/>
            <person name="Liolios K."/>
            <person name="Ivanova N."/>
            <person name="Mavromatis K."/>
            <person name="Mikhailova N."/>
            <person name="Pati A."/>
            <person name="Chen A."/>
            <person name="Palaniappan K."/>
            <person name="Land M."/>
            <person name="Hauser L."/>
            <person name="Chang Y.J."/>
            <person name="Jeffries C.D."/>
            <person name="Brambilla E."/>
            <person name="Yasawong M."/>
            <person name="Rohde M."/>
            <person name="Pukall R."/>
            <person name="Spring S."/>
            <person name="Goker M."/>
            <person name="Woyke T."/>
            <person name="Bristow J."/>
            <person name="Eisen J.A."/>
            <person name="Markowitz V."/>
            <person name="Hugenholtz P."/>
            <person name="Kyrpides N.C."/>
            <person name="Klenk H.P."/>
        </authorList>
    </citation>
    <scope>NUCLEOTIDE SEQUENCE [LARGE SCALE GENOMIC DNA]</scope>
    <source>
        <strain evidence="13">ATCC 51220 / DSM 2926 / LMG 16218 / CuHBu1</strain>
        <plasmid evidence="13">pILYOP01</plasmid>
    </source>
</reference>
<dbReference type="InterPro" id="IPR036388">
    <property type="entry name" value="WH-like_DNA-bd_sf"/>
</dbReference>
<dbReference type="GO" id="GO:0003677">
    <property type="term" value="F:DNA binding"/>
    <property type="evidence" value="ECO:0007669"/>
    <property type="project" value="UniProtKB-KW"/>
</dbReference>
<keyword evidence="8 9" id="KW-0804">Transcription</keyword>
<evidence type="ECO:0000256" key="10">
    <source>
        <dbReference type="PROSITE-ProRule" id="PRU00169"/>
    </source>
</evidence>
<dbReference type="PROSITE" id="PS50110">
    <property type="entry name" value="RESPONSE_REGULATORY"/>
    <property type="match status" value="1"/>
</dbReference>
<evidence type="ECO:0000256" key="3">
    <source>
        <dbReference type="ARBA" id="ARBA00022553"/>
    </source>
</evidence>
<dbReference type="Gene3D" id="1.10.10.10">
    <property type="entry name" value="Winged helix-like DNA-binding domain superfamily/Winged helix DNA-binding domain"/>
    <property type="match status" value="1"/>
</dbReference>
<keyword evidence="4 9" id="KW-0902">Two-component regulatory system</keyword>
<dbReference type="InterPro" id="IPR001789">
    <property type="entry name" value="Sig_transdc_resp-reg_receiver"/>
</dbReference>
<name>E3HDH1_ILYPC</name>
<comment type="subcellular location">
    <subcellularLocation>
        <location evidence="1 9">Cytoplasm</location>
    </subcellularLocation>
</comment>
<proteinExistence type="predicted"/>
<evidence type="ECO:0000256" key="4">
    <source>
        <dbReference type="ARBA" id="ARBA00023012"/>
    </source>
</evidence>
<organism evidence="12 13">
    <name type="scientific">Ilyobacter polytropus (strain ATCC 51220 / DSM 2926 / LMG 16218 / CuHBu1)</name>
    <dbReference type="NCBI Taxonomy" id="572544"/>
    <lineage>
        <taxon>Bacteria</taxon>
        <taxon>Fusobacteriati</taxon>
        <taxon>Fusobacteriota</taxon>
        <taxon>Fusobacteriia</taxon>
        <taxon>Fusobacteriales</taxon>
        <taxon>Fusobacteriaceae</taxon>
        <taxon>Ilyobacter</taxon>
    </lineage>
</organism>
<dbReference type="SMART" id="SM00448">
    <property type="entry name" value="REC"/>
    <property type="match status" value="1"/>
</dbReference>
<dbReference type="InterPro" id="IPR036390">
    <property type="entry name" value="WH_DNA-bd_sf"/>
</dbReference>
<feature type="modified residue" description="4-aspartylphosphate" evidence="10">
    <location>
        <position position="54"/>
    </location>
</feature>
<dbReference type="AlphaFoldDB" id="E3HDH1"/>
<keyword evidence="3 10" id="KW-0597">Phosphoprotein</keyword>
<geneLocation type="plasmid" evidence="12 13">
    <name>pILYOP01</name>
</geneLocation>
<dbReference type="RefSeq" id="WP_013388816.1">
    <property type="nucleotide sequence ID" value="NC_014633.1"/>
</dbReference>
<evidence type="ECO:0000313" key="12">
    <source>
        <dbReference type="EMBL" id="ADO84157.1"/>
    </source>
</evidence>
<evidence type="ECO:0000259" key="11">
    <source>
        <dbReference type="PROSITE" id="PS50110"/>
    </source>
</evidence>
<keyword evidence="5 9" id="KW-0805">Transcription regulation</keyword>
<keyword evidence="2 9" id="KW-0963">Cytoplasm</keyword>
<protein>
    <recommendedName>
        <fullName evidence="9">Transcriptional regulatory protein</fullName>
    </recommendedName>
</protein>
<evidence type="ECO:0000256" key="2">
    <source>
        <dbReference type="ARBA" id="ARBA00022490"/>
    </source>
</evidence>
<dbReference type="GO" id="GO:0005737">
    <property type="term" value="C:cytoplasm"/>
    <property type="evidence" value="ECO:0007669"/>
    <property type="project" value="UniProtKB-SubCell"/>
</dbReference>
<keyword evidence="12" id="KW-0614">Plasmid</keyword>
<dbReference type="EMBL" id="CP002282">
    <property type="protein sequence ID" value="ADO84157.1"/>
    <property type="molecule type" value="Genomic_DNA"/>
</dbReference>
<dbReference type="PANTHER" id="PTHR45526">
    <property type="entry name" value="TRANSCRIPTIONAL REGULATORY PROTEIN DPIA"/>
    <property type="match status" value="1"/>
</dbReference>
<keyword evidence="7 9" id="KW-0010">Activator</keyword>
<dbReference type="Pfam" id="PF00072">
    <property type="entry name" value="Response_reg"/>
    <property type="match status" value="1"/>
</dbReference>